<dbReference type="OMA" id="NCYVIYM"/>
<keyword evidence="2" id="KW-1185">Reference proteome</keyword>
<sequence length="114" mass="12754">MAFNCYVIYMHCCNAIQLQSAGNAANKRDEIETANGHANRDECNSARSSGTSSTHVLSYARRHSHIHENDYDHSSKRRIIRLRFVHPSCSFSSTSATICVSMLLHSQKSHSNVS</sequence>
<dbReference type="HOGENOM" id="CLU_2123654_0_0_1"/>
<dbReference type="Proteomes" id="UP000000304">
    <property type="component" value="Chromosome 2L"/>
</dbReference>
<organism evidence="1 2">
    <name type="scientific">Drosophila simulans</name>
    <name type="common">Fruit fly</name>
    <dbReference type="NCBI Taxonomy" id="7240"/>
    <lineage>
        <taxon>Eukaryota</taxon>
        <taxon>Metazoa</taxon>
        <taxon>Ecdysozoa</taxon>
        <taxon>Arthropoda</taxon>
        <taxon>Hexapoda</taxon>
        <taxon>Insecta</taxon>
        <taxon>Pterygota</taxon>
        <taxon>Neoptera</taxon>
        <taxon>Endopterygota</taxon>
        <taxon>Diptera</taxon>
        <taxon>Brachycera</taxon>
        <taxon>Muscomorpha</taxon>
        <taxon>Ephydroidea</taxon>
        <taxon>Drosophilidae</taxon>
        <taxon>Drosophila</taxon>
        <taxon>Sophophora</taxon>
    </lineage>
</organism>
<reference evidence="1 2" key="1">
    <citation type="journal article" date="2007" name="Nature">
        <title>Evolution of genes and genomes on the Drosophila phylogeny.</title>
        <authorList>
            <consortium name="Drosophila 12 Genomes Consortium"/>
            <person name="Clark A.G."/>
            <person name="Eisen M.B."/>
            <person name="Smith D.R."/>
            <person name="Bergman C.M."/>
            <person name="Oliver B."/>
            <person name="Markow T.A."/>
            <person name="Kaufman T.C."/>
            <person name="Kellis M."/>
            <person name="Gelbart W."/>
            <person name="Iyer V.N."/>
            <person name="Pollard D.A."/>
            <person name="Sackton T.B."/>
            <person name="Larracuente A.M."/>
            <person name="Singh N.D."/>
            <person name="Abad J.P."/>
            <person name="Abt D.N."/>
            <person name="Adryan B."/>
            <person name="Aguade M."/>
            <person name="Akashi H."/>
            <person name="Anderson W.W."/>
            <person name="Aquadro C.F."/>
            <person name="Ardell D.H."/>
            <person name="Arguello R."/>
            <person name="Artieri C.G."/>
            <person name="Barbash D.A."/>
            <person name="Barker D."/>
            <person name="Barsanti P."/>
            <person name="Batterham P."/>
            <person name="Batzoglou S."/>
            <person name="Begun D."/>
            <person name="Bhutkar A."/>
            <person name="Blanco E."/>
            <person name="Bosak S.A."/>
            <person name="Bradley R.K."/>
            <person name="Brand A.D."/>
            <person name="Brent M.R."/>
            <person name="Brooks A.N."/>
            <person name="Brown R.H."/>
            <person name="Butlin R.K."/>
            <person name="Caggese C."/>
            <person name="Calvi B.R."/>
            <person name="Bernardo de Carvalho A."/>
            <person name="Caspi A."/>
            <person name="Castrezana S."/>
            <person name="Celniker S.E."/>
            <person name="Chang J.L."/>
            <person name="Chapple C."/>
            <person name="Chatterji S."/>
            <person name="Chinwalla A."/>
            <person name="Civetta A."/>
            <person name="Clifton S.W."/>
            <person name="Comeron J.M."/>
            <person name="Costello J.C."/>
            <person name="Coyne J.A."/>
            <person name="Daub J."/>
            <person name="David R.G."/>
            <person name="Delcher A.L."/>
            <person name="Delehaunty K."/>
            <person name="Do C.B."/>
            <person name="Ebling H."/>
            <person name="Edwards K."/>
            <person name="Eickbush T."/>
            <person name="Evans J.D."/>
            <person name="Filipski A."/>
            <person name="Findeiss S."/>
            <person name="Freyhult E."/>
            <person name="Fulton L."/>
            <person name="Fulton R."/>
            <person name="Garcia A.C."/>
            <person name="Gardiner A."/>
            <person name="Garfield D.A."/>
            <person name="Garvin B.E."/>
            <person name="Gibson G."/>
            <person name="Gilbert D."/>
            <person name="Gnerre S."/>
            <person name="Godfrey J."/>
            <person name="Good R."/>
            <person name="Gotea V."/>
            <person name="Gravely B."/>
            <person name="Greenberg A.J."/>
            <person name="Griffiths-Jones S."/>
            <person name="Gross S."/>
            <person name="Guigo R."/>
            <person name="Gustafson E.A."/>
            <person name="Haerty W."/>
            <person name="Hahn M.W."/>
            <person name="Halligan D.L."/>
            <person name="Halpern A.L."/>
            <person name="Halter G.M."/>
            <person name="Han M.V."/>
            <person name="Heger A."/>
            <person name="Hillier L."/>
            <person name="Hinrichs A.S."/>
            <person name="Holmes I."/>
            <person name="Hoskins R.A."/>
            <person name="Hubisz M.J."/>
            <person name="Hultmark D."/>
            <person name="Huntley M.A."/>
            <person name="Jaffe D.B."/>
            <person name="Jagadeeshan S."/>
            <person name="Jeck W.R."/>
            <person name="Johnson J."/>
            <person name="Jones C.D."/>
            <person name="Jordan W.C."/>
            <person name="Karpen G.H."/>
            <person name="Kataoka E."/>
            <person name="Keightley P.D."/>
            <person name="Kheradpour P."/>
            <person name="Kirkness E.F."/>
            <person name="Koerich L.B."/>
            <person name="Kristiansen K."/>
            <person name="Kudrna D."/>
            <person name="Kulathinal R.J."/>
            <person name="Kumar S."/>
            <person name="Kwok R."/>
            <person name="Lander E."/>
            <person name="Langley C.H."/>
            <person name="Lapoint R."/>
            <person name="Lazzaro B.P."/>
            <person name="Lee S.J."/>
            <person name="Levesque L."/>
            <person name="Li R."/>
            <person name="Lin C.F."/>
            <person name="Lin M.F."/>
            <person name="Lindblad-Toh K."/>
            <person name="Llopart A."/>
            <person name="Long M."/>
            <person name="Low L."/>
            <person name="Lozovsky E."/>
            <person name="Lu J."/>
            <person name="Luo M."/>
            <person name="Machado C.A."/>
            <person name="Makalowski W."/>
            <person name="Marzo M."/>
            <person name="Matsuda M."/>
            <person name="Matzkin L."/>
            <person name="McAllister B."/>
            <person name="McBride C.S."/>
            <person name="McKernan B."/>
            <person name="McKernan K."/>
            <person name="Mendez-Lago M."/>
            <person name="Minx P."/>
            <person name="Mollenhauer M.U."/>
            <person name="Montooth K."/>
            <person name="Mount S.M."/>
            <person name="Mu X."/>
            <person name="Myers E."/>
            <person name="Negre B."/>
            <person name="Newfeld S."/>
            <person name="Nielsen R."/>
            <person name="Noor M.A."/>
            <person name="O'Grady P."/>
            <person name="Pachter L."/>
            <person name="Papaceit M."/>
            <person name="Parisi M.J."/>
            <person name="Parisi M."/>
            <person name="Parts L."/>
            <person name="Pedersen J.S."/>
            <person name="Pesole G."/>
            <person name="Phillippy A.M."/>
            <person name="Ponting C.P."/>
            <person name="Pop M."/>
            <person name="Porcelli D."/>
            <person name="Powell J.R."/>
            <person name="Prohaska S."/>
            <person name="Pruitt K."/>
            <person name="Puig M."/>
            <person name="Quesneville H."/>
            <person name="Ram K.R."/>
            <person name="Rand D."/>
            <person name="Rasmussen M.D."/>
            <person name="Reed L.K."/>
            <person name="Reenan R."/>
            <person name="Reily A."/>
            <person name="Remington K.A."/>
            <person name="Rieger T.T."/>
            <person name="Ritchie M.G."/>
            <person name="Robin C."/>
            <person name="Rogers Y.H."/>
            <person name="Rohde C."/>
            <person name="Rozas J."/>
            <person name="Rubenfield M.J."/>
            <person name="Ruiz A."/>
            <person name="Russo S."/>
            <person name="Salzberg S.L."/>
            <person name="Sanchez-Gracia A."/>
            <person name="Saranga D.J."/>
            <person name="Sato H."/>
            <person name="Schaeffer S.W."/>
            <person name="Schatz M.C."/>
            <person name="Schlenke T."/>
            <person name="Schwartz R."/>
            <person name="Segarra C."/>
            <person name="Singh R.S."/>
            <person name="Sirot L."/>
            <person name="Sirota M."/>
            <person name="Sisneros N.B."/>
            <person name="Smith C.D."/>
            <person name="Smith T.F."/>
            <person name="Spieth J."/>
            <person name="Stage D.E."/>
            <person name="Stark A."/>
            <person name="Stephan W."/>
            <person name="Strausberg R.L."/>
            <person name="Strempel S."/>
            <person name="Sturgill D."/>
            <person name="Sutton G."/>
            <person name="Sutton G.G."/>
            <person name="Tao W."/>
            <person name="Teichmann S."/>
            <person name="Tobari Y.N."/>
            <person name="Tomimura Y."/>
            <person name="Tsolas J.M."/>
            <person name="Valente V.L."/>
            <person name="Venter E."/>
            <person name="Venter J.C."/>
            <person name="Vicario S."/>
            <person name="Vieira F.G."/>
            <person name="Vilella A.J."/>
            <person name="Villasante A."/>
            <person name="Walenz B."/>
            <person name="Wang J."/>
            <person name="Wasserman M."/>
            <person name="Watts T."/>
            <person name="Wilson D."/>
            <person name="Wilson R.K."/>
            <person name="Wing R.A."/>
            <person name="Wolfner M.F."/>
            <person name="Wong A."/>
            <person name="Wong G.K."/>
            <person name="Wu C.I."/>
            <person name="Wu G."/>
            <person name="Yamamoto D."/>
            <person name="Yang H.P."/>
            <person name="Yang S.P."/>
            <person name="Yorke J.A."/>
            <person name="Yoshida K."/>
            <person name="Zdobnov E."/>
            <person name="Zhang P."/>
            <person name="Zhang Y."/>
            <person name="Zimin A.V."/>
            <person name="Baldwin J."/>
            <person name="Abdouelleil A."/>
            <person name="Abdulkadir J."/>
            <person name="Abebe A."/>
            <person name="Abera B."/>
            <person name="Abreu J."/>
            <person name="Acer S.C."/>
            <person name="Aftuck L."/>
            <person name="Alexander A."/>
            <person name="An P."/>
            <person name="Anderson E."/>
            <person name="Anderson S."/>
            <person name="Arachi H."/>
            <person name="Azer M."/>
            <person name="Bachantsang P."/>
            <person name="Barry A."/>
            <person name="Bayul T."/>
            <person name="Berlin A."/>
            <person name="Bessette D."/>
            <person name="Bloom T."/>
            <person name="Blye J."/>
            <person name="Boguslavskiy L."/>
            <person name="Bonnet C."/>
            <person name="Boukhgalter B."/>
            <person name="Bourzgui I."/>
            <person name="Brown A."/>
            <person name="Cahill P."/>
            <person name="Channer S."/>
            <person name="Cheshatsang Y."/>
            <person name="Chuda L."/>
            <person name="Citroen M."/>
            <person name="Collymore A."/>
            <person name="Cooke P."/>
            <person name="Costello M."/>
            <person name="D'Aco K."/>
            <person name="Daza R."/>
            <person name="De Haan G."/>
            <person name="DeGray S."/>
            <person name="DeMaso C."/>
            <person name="Dhargay N."/>
            <person name="Dooley K."/>
            <person name="Dooley E."/>
            <person name="Doricent M."/>
            <person name="Dorje P."/>
            <person name="Dorjee K."/>
            <person name="Dupes A."/>
            <person name="Elong R."/>
            <person name="Falk J."/>
            <person name="Farina A."/>
            <person name="Faro S."/>
            <person name="Ferguson D."/>
            <person name="Fisher S."/>
            <person name="Foley C.D."/>
            <person name="Franke A."/>
            <person name="Friedrich D."/>
            <person name="Gadbois L."/>
            <person name="Gearin G."/>
            <person name="Gearin C.R."/>
            <person name="Giannoukos G."/>
            <person name="Goode T."/>
            <person name="Graham J."/>
            <person name="Grandbois E."/>
            <person name="Grewal S."/>
            <person name="Gyaltsen K."/>
            <person name="Hafez N."/>
            <person name="Hagos B."/>
            <person name="Hall J."/>
            <person name="Henson C."/>
            <person name="Hollinger A."/>
            <person name="Honan T."/>
            <person name="Huard M.D."/>
            <person name="Hughes L."/>
            <person name="Hurhula B."/>
            <person name="Husby M.E."/>
            <person name="Kamat A."/>
            <person name="Kanga B."/>
            <person name="Kashin S."/>
            <person name="Khazanovich D."/>
            <person name="Kisner P."/>
            <person name="Lance K."/>
            <person name="Lara M."/>
            <person name="Lee W."/>
            <person name="Lennon N."/>
            <person name="Letendre F."/>
            <person name="LeVine R."/>
            <person name="Lipovsky A."/>
            <person name="Liu X."/>
            <person name="Liu J."/>
            <person name="Liu S."/>
            <person name="Lokyitsang T."/>
            <person name="Lokyitsang Y."/>
            <person name="Lubonja R."/>
            <person name="Lui A."/>
            <person name="MacDonald P."/>
            <person name="Magnisalis V."/>
            <person name="Maru K."/>
            <person name="Matthews C."/>
            <person name="McCusker W."/>
            <person name="McDonough S."/>
            <person name="Mehta T."/>
            <person name="Meldrim J."/>
            <person name="Meneus L."/>
            <person name="Mihai O."/>
            <person name="Mihalev A."/>
            <person name="Mihova T."/>
            <person name="Mittelman R."/>
            <person name="Mlenga V."/>
            <person name="Montmayeur A."/>
            <person name="Mulrain L."/>
            <person name="Navidi A."/>
            <person name="Naylor J."/>
            <person name="Negash T."/>
            <person name="Nguyen T."/>
            <person name="Nguyen N."/>
            <person name="Nicol R."/>
            <person name="Norbu C."/>
            <person name="Norbu N."/>
            <person name="Novod N."/>
            <person name="O'Neill B."/>
            <person name="Osman S."/>
            <person name="Markiewicz E."/>
            <person name="Oyono O.L."/>
            <person name="Patti C."/>
            <person name="Phunkhang P."/>
            <person name="Pierre F."/>
            <person name="Priest M."/>
            <person name="Raghuraman S."/>
            <person name="Rege F."/>
            <person name="Reyes R."/>
            <person name="Rise C."/>
            <person name="Rogov P."/>
            <person name="Ross K."/>
            <person name="Ryan E."/>
            <person name="Settipalli S."/>
            <person name="Shea T."/>
            <person name="Sherpa N."/>
            <person name="Shi L."/>
            <person name="Shih D."/>
            <person name="Sparrow T."/>
            <person name="Spaulding J."/>
            <person name="Stalker J."/>
            <person name="Stange-Thomann N."/>
            <person name="Stavropoulos S."/>
            <person name="Stone C."/>
            <person name="Strader C."/>
            <person name="Tesfaye S."/>
            <person name="Thomson T."/>
            <person name="Thoulutsang Y."/>
            <person name="Thoulutsang D."/>
            <person name="Topham K."/>
            <person name="Topping I."/>
            <person name="Tsamla T."/>
            <person name="Vassiliev H."/>
            <person name="Vo A."/>
            <person name="Wangchuk T."/>
            <person name="Wangdi T."/>
            <person name="Weiand M."/>
            <person name="Wilkinson J."/>
            <person name="Wilson A."/>
            <person name="Yadav S."/>
            <person name="Young G."/>
            <person name="Yu Q."/>
            <person name="Zembek L."/>
            <person name="Zhong D."/>
            <person name="Zimmer A."/>
            <person name="Zwirko Z."/>
            <person name="Jaffe D.B."/>
            <person name="Alvarez P."/>
            <person name="Brockman W."/>
            <person name="Butler J."/>
            <person name="Chin C."/>
            <person name="Gnerre S."/>
            <person name="Grabherr M."/>
            <person name="Kleber M."/>
            <person name="Mauceli E."/>
            <person name="MacCallum I."/>
        </authorList>
    </citation>
    <scope>NUCLEOTIDE SEQUENCE [LARGE SCALE GENOMIC DNA]</scope>
    <source>
        <strain evidence="2">white501</strain>
    </source>
</reference>
<evidence type="ECO:0000313" key="1">
    <source>
        <dbReference type="EMBL" id="EDX04730.1"/>
    </source>
</evidence>
<dbReference type="AlphaFoldDB" id="B4Q399"/>
<protein>
    <submittedName>
        <fullName evidence="1">GD22154</fullName>
    </submittedName>
</protein>
<name>B4Q399_DROSI</name>
<evidence type="ECO:0000313" key="2">
    <source>
        <dbReference type="Proteomes" id="UP000000304"/>
    </source>
</evidence>
<proteinExistence type="predicted"/>
<accession>B4Q399</accession>
<dbReference type="EMBL" id="CM000361">
    <property type="protein sequence ID" value="EDX04730.1"/>
    <property type="molecule type" value="Genomic_DNA"/>
</dbReference>
<gene>
    <name evidence="1" type="primary">Dsim\GD22154</name>
    <name evidence="1" type="ORF">Dsim_GD22154</name>
</gene>